<accession>A0A9P6ZVQ3</accession>
<gene>
    <name evidence="1" type="ORF">EV702DRAFT_1105353</name>
</gene>
<evidence type="ECO:0000313" key="2">
    <source>
        <dbReference type="Proteomes" id="UP000714275"/>
    </source>
</evidence>
<organism evidence="1 2">
    <name type="scientific">Suillus placidus</name>
    <dbReference type="NCBI Taxonomy" id="48579"/>
    <lineage>
        <taxon>Eukaryota</taxon>
        <taxon>Fungi</taxon>
        <taxon>Dikarya</taxon>
        <taxon>Basidiomycota</taxon>
        <taxon>Agaricomycotina</taxon>
        <taxon>Agaricomycetes</taxon>
        <taxon>Agaricomycetidae</taxon>
        <taxon>Boletales</taxon>
        <taxon>Suillineae</taxon>
        <taxon>Suillaceae</taxon>
        <taxon>Suillus</taxon>
    </lineage>
</organism>
<name>A0A9P6ZVQ3_9AGAM</name>
<dbReference type="AlphaFoldDB" id="A0A9P6ZVQ3"/>
<evidence type="ECO:0000313" key="1">
    <source>
        <dbReference type="EMBL" id="KAG1777057.1"/>
    </source>
</evidence>
<reference evidence="1" key="1">
    <citation type="journal article" date="2020" name="New Phytol.">
        <title>Comparative genomics reveals dynamic genome evolution in host specialist ectomycorrhizal fungi.</title>
        <authorList>
            <person name="Lofgren L.A."/>
            <person name="Nguyen N.H."/>
            <person name="Vilgalys R."/>
            <person name="Ruytinx J."/>
            <person name="Liao H.L."/>
            <person name="Branco S."/>
            <person name="Kuo A."/>
            <person name="LaButti K."/>
            <person name="Lipzen A."/>
            <person name="Andreopoulos W."/>
            <person name="Pangilinan J."/>
            <person name="Riley R."/>
            <person name="Hundley H."/>
            <person name="Na H."/>
            <person name="Barry K."/>
            <person name="Grigoriev I.V."/>
            <person name="Stajich J.E."/>
            <person name="Kennedy P.G."/>
        </authorList>
    </citation>
    <scope>NUCLEOTIDE SEQUENCE</scope>
    <source>
        <strain evidence="1">DOB743</strain>
    </source>
</reference>
<proteinExistence type="predicted"/>
<sequence>MGHSQSKPETVKEIQYVYIDVGPGPAQPQPHVSSQDVEDNLESSLRTAARDLLANDFGLALSNGAALESYLEGIAKAGFKNEFKYDWSLENCSPPNKLAIVKPTTDFCIFNKHDDLTASIKSYVDDGLSSAHLESWIKAKATADFTTTIGNCTKNACDNKWYCKPWKEAYNASDSTMDSYECNMMIVYTNAARTESAVDVTLNIFYFVGVYYTVKSPTKEAFGGLQSNAYAAAQKLNDGYRPTVNNDVALTTALQQYSIPNFKSKWGYNYETDKPSDFPKNESNSIYTKTTHLCYFQSKSTFFNNLFLDNYIQQNIMGGLNIPIDTARASIQNDIKAIFQEIISDSNSGQWNIESIDKKYELHKTSENPLRMNALVVQWYDSKSLEVDDTDGKAKNVTVEMIYMYFLGVVYELTPNQIEQDLMQELIKNIPGIKQSLLPSKITPDLITSSVETYNCSKFKDEYGIDFPTKASSHTEKRWRVFLEFPSWMPSDDAIQKSVTKNLFGPDDTKDQEIKHGKQADVYNFIVDSIKYYSGTDYPKSNNQWYSRTKKDSLPYKVKDVDWILDVRTSWAFANGKMTEDGDGGETAQRFYVSLLLVSKDIQSLIMVLTAILAHHSRERR</sequence>
<dbReference type="OrthoDB" id="3016500at2759"/>
<protein>
    <submittedName>
        <fullName evidence="1">Uncharacterized protein</fullName>
    </submittedName>
</protein>
<keyword evidence="2" id="KW-1185">Reference proteome</keyword>
<dbReference type="Proteomes" id="UP000714275">
    <property type="component" value="Unassembled WGS sequence"/>
</dbReference>
<comment type="caution">
    <text evidence="1">The sequence shown here is derived from an EMBL/GenBank/DDBJ whole genome shotgun (WGS) entry which is preliminary data.</text>
</comment>
<dbReference type="EMBL" id="JABBWD010000023">
    <property type="protein sequence ID" value="KAG1777057.1"/>
    <property type="molecule type" value="Genomic_DNA"/>
</dbReference>